<name>A0A4Q1CNX9_9BACT</name>
<evidence type="ECO:0000313" key="2">
    <source>
        <dbReference type="Proteomes" id="UP000290204"/>
    </source>
</evidence>
<reference evidence="1 2" key="1">
    <citation type="submission" date="2019-01" db="EMBL/GenBank/DDBJ databases">
        <title>Lacibacter sp. strain TTM-7.</title>
        <authorList>
            <person name="Chen W.-M."/>
        </authorList>
    </citation>
    <scope>NUCLEOTIDE SEQUENCE [LARGE SCALE GENOMIC DNA]</scope>
    <source>
        <strain evidence="1 2">TTM-7</strain>
    </source>
</reference>
<organism evidence="1 2">
    <name type="scientific">Lacibacter luteus</name>
    <dbReference type="NCBI Taxonomy" id="2508719"/>
    <lineage>
        <taxon>Bacteria</taxon>
        <taxon>Pseudomonadati</taxon>
        <taxon>Bacteroidota</taxon>
        <taxon>Chitinophagia</taxon>
        <taxon>Chitinophagales</taxon>
        <taxon>Chitinophagaceae</taxon>
        <taxon>Lacibacter</taxon>
    </lineage>
</organism>
<dbReference type="Proteomes" id="UP000290204">
    <property type="component" value="Unassembled WGS sequence"/>
</dbReference>
<keyword evidence="2" id="KW-1185">Reference proteome</keyword>
<dbReference type="RefSeq" id="WP_129129700.1">
    <property type="nucleotide sequence ID" value="NZ_SDHW01000001.1"/>
</dbReference>
<proteinExistence type="predicted"/>
<protein>
    <submittedName>
        <fullName evidence="1">Uncharacterized protein</fullName>
    </submittedName>
</protein>
<comment type="caution">
    <text evidence="1">The sequence shown here is derived from an EMBL/GenBank/DDBJ whole genome shotgun (WGS) entry which is preliminary data.</text>
</comment>
<gene>
    <name evidence="1" type="ORF">ESA94_04775</name>
</gene>
<dbReference type="OrthoDB" id="679755at2"/>
<evidence type="ECO:0000313" key="1">
    <source>
        <dbReference type="EMBL" id="RXK62329.1"/>
    </source>
</evidence>
<dbReference type="EMBL" id="SDHW01000001">
    <property type="protein sequence ID" value="RXK62329.1"/>
    <property type="molecule type" value="Genomic_DNA"/>
</dbReference>
<sequence>MKHNLLTFALFFLYVTALGQVKKDLNIKYKLRGQIYAHSSIEDTTAAGGFGSSDNLAKQINDSIIFDETGIFLKIDTTKIVSIADKFNGYNLFLGNKTDTILKLEASDSRLSIIAEAFYKNEWQAIEYLPSSWCGNSYHNVYLKTNQFWAFVIPRFTGKIKTKIRYKLLISKGNYIYSNEINASINKGQLTEKQGHKSQGLMDPYID</sequence>
<accession>A0A4Q1CNX9</accession>
<dbReference type="AlphaFoldDB" id="A0A4Q1CNX9"/>